<dbReference type="STRING" id="1262450.S3D9Z4"/>
<dbReference type="eggNOG" id="ENOG502RYR6">
    <property type="taxonomic scope" value="Eukaryota"/>
</dbReference>
<dbReference type="EMBL" id="KE148146">
    <property type="protein sequence ID" value="EPE10335.1"/>
    <property type="molecule type" value="Genomic_DNA"/>
</dbReference>
<comment type="subcellular location">
    <subcellularLocation>
        <location evidence="1">Nucleus</location>
    </subcellularLocation>
</comment>
<feature type="region of interest" description="Disordered" evidence="6">
    <location>
        <begin position="428"/>
        <end position="459"/>
    </location>
</feature>
<dbReference type="InterPro" id="IPR037525">
    <property type="entry name" value="Velvet_dom"/>
</dbReference>
<keyword evidence="4" id="KW-0804">Transcription</keyword>
<dbReference type="VEuPathDB" id="FungiDB:F503_05430"/>
<evidence type="ECO:0000256" key="3">
    <source>
        <dbReference type="ARBA" id="ARBA00023015"/>
    </source>
</evidence>
<dbReference type="Pfam" id="PF11754">
    <property type="entry name" value="Velvet"/>
    <property type="match status" value="2"/>
</dbReference>
<dbReference type="GO" id="GO:0030435">
    <property type="term" value="P:sporulation resulting in formation of a cellular spore"/>
    <property type="evidence" value="ECO:0007669"/>
    <property type="project" value="UniProtKB-KW"/>
</dbReference>
<dbReference type="Gene3D" id="2.60.40.3960">
    <property type="entry name" value="Velvet domain"/>
    <property type="match status" value="1"/>
</dbReference>
<evidence type="ECO:0000256" key="5">
    <source>
        <dbReference type="ARBA" id="ARBA00023242"/>
    </source>
</evidence>
<keyword evidence="2" id="KW-0749">Sporulation</keyword>
<dbReference type="GO" id="GO:0005634">
    <property type="term" value="C:nucleus"/>
    <property type="evidence" value="ECO:0007669"/>
    <property type="project" value="UniProtKB-SubCell"/>
</dbReference>
<feature type="compositionally biased region" description="Polar residues" evidence="6">
    <location>
        <begin position="205"/>
        <end position="223"/>
    </location>
</feature>
<evidence type="ECO:0000256" key="6">
    <source>
        <dbReference type="SAM" id="MobiDB-lite"/>
    </source>
</evidence>
<dbReference type="AlphaFoldDB" id="S3D9Z4"/>
<gene>
    <name evidence="8" type="ORF">F503_05430</name>
</gene>
<feature type="compositionally biased region" description="Basic and acidic residues" evidence="6">
    <location>
        <begin position="185"/>
        <end position="204"/>
    </location>
</feature>
<feature type="region of interest" description="Disordered" evidence="6">
    <location>
        <begin position="1"/>
        <end position="247"/>
    </location>
</feature>
<organism evidence="8 9">
    <name type="scientific">Ophiostoma piceae (strain UAMH 11346)</name>
    <name type="common">Sap stain fungus</name>
    <dbReference type="NCBI Taxonomy" id="1262450"/>
    <lineage>
        <taxon>Eukaryota</taxon>
        <taxon>Fungi</taxon>
        <taxon>Dikarya</taxon>
        <taxon>Ascomycota</taxon>
        <taxon>Pezizomycotina</taxon>
        <taxon>Sordariomycetes</taxon>
        <taxon>Sordariomycetidae</taxon>
        <taxon>Ophiostomatales</taxon>
        <taxon>Ophiostomataceae</taxon>
        <taxon>Ophiostoma</taxon>
    </lineage>
</organism>
<evidence type="ECO:0000259" key="7">
    <source>
        <dbReference type="PROSITE" id="PS51821"/>
    </source>
</evidence>
<accession>S3D9Z4</accession>
<sequence>MVRAHHEWSQDFYTPKKSTSSGGHYSTERIQLPGPSSLFTAAASTSISSRPSSSPHASNISLPAPYTTPPPMGQTPPRLPALNINAQSQPGHLGLRSGARASGLRFSPTHSPPSGVRSDDCDLSTRQPQQSHMASYLSREPTPHCHHSQAPISSSPGAGLSHAEAAIPYPTPNSRSMHPSSPRVVPRETAARSLSPREESEENKQMSITSLLSKDSARQSSVAPQPRPAASKSRMLSPARPLPSSEYRIHVRQQPLAARSCGFGERDRRVIDPPPIVQLSIDDPKATAEEISMRLRFQFTVLYCSIWNEAGDQDYSAMPEDYRQQRRLMGTLVSSPFVGQDENGEEGCFFCFPDLSCRTPGSFRLKFALIVLDPLSMRPGASSPIMATAMSNAFIVYNAKDFPGMQASTALTKRLKEQGCLISIKKGNDKATAVHARDDSDDEAGDGSVNRDRKRVKRG</sequence>
<dbReference type="InterPro" id="IPR021740">
    <property type="entry name" value="Velvet"/>
</dbReference>
<feature type="compositionally biased region" description="Polar residues" evidence="6">
    <location>
        <begin position="124"/>
        <end position="133"/>
    </location>
</feature>
<protein>
    <submittedName>
        <fullName evidence="8">Vea protein</fullName>
    </submittedName>
</protein>
<feature type="domain" description="Velvet" evidence="7">
    <location>
        <begin position="241"/>
        <end position="425"/>
    </location>
</feature>
<feature type="compositionally biased region" description="Pro residues" evidence="6">
    <location>
        <begin position="66"/>
        <end position="79"/>
    </location>
</feature>
<dbReference type="HOGENOM" id="CLU_022491_3_2_1"/>
<name>S3D9Z4_OPHP1</name>
<reference evidence="8 9" key="1">
    <citation type="journal article" date="2013" name="BMC Genomics">
        <title>The genome and transcriptome of the pine saprophyte Ophiostoma piceae, and a comparison with the bark beetle-associated pine pathogen Grosmannia clavigera.</title>
        <authorList>
            <person name="Haridas S."/>
            <person name="Wang Y."/>
            <person name="Lim L."/>
            <person name="Massoumi Alamouti S."/>
            <person name="Jackman S."/>
            <person name="Docking R."/>
            <person name="Robertson G."/>
            <person name="Birol I."/>
            <person name="Bohlmann J."/>
            <person name="Breuil C."/>
        </authorList>
    </citation>
    <scope>NUCLEOTIDE SEQUENCE [LARGE SCALE GENOMIC DNA]</scope>
    <source>
        <strain evidence="8 9">UAMH 11346</strain>
    </source>
</reference>
<keyword evidence="9" id="KW-1185">Reference proteome</keyword>
<keyword evidence="3" id="KW-0805">Transcription regulation</keyword>
<dbReference type="OMA" id="VIHCSIW"/>
<proteinExistence type="predicted"/>
<dbReference type="PANTHER" id="PTHR33572:SF17">
    <property type="entry name" value="SEXUAL DEVELOPMENT REGULATOR VELC"/>
    <property type="match status" value="1"/>
</dbReference>
<feature type="compositionally biased region" description="Low complexity" evidence="6">
    <location>
        <begin position="35"/>
        <end position="63"/>
    </location>
</feature>
<dbReference type="InterPro" id="IPR038491">
    <property type="entry name" value="Velvet_dom_sf"/>
</dbReference>
<dbReference type="PROSITE" id="PS51821">
    <property type="entry name" value="VELVET"/>
    <property type="match status" value="1"/>
</dbReference>
<evidence type="ECO:0000313" key="9">
    <source>
        <dbReference type="Proteomes" id="UP000016923"/>
    </source>
</evidence>
<evidence type="ECO:0000256" key="4">
    <source>
        <dbReference type="ARBA" id="ARBA00023163"/>
    </source>
</evidence>
<evidence type="ECO:0000256" key="1">
    <source>
        <dbReference type="ARBA" id="ARBA00004123"/>
    </source>
</evidence>
<dbReference type="OrthoDB" id="3056235at2759"/>
<dbReference type="PANTHER" id="PTHR33572">
    <property type="entry name" value="SPORE DEVELOPMENT REGULATOR VOSA"/>
    <property type="match status" value="1"/>
</dbReference>
<evidence type="ECO:0000313" key="8">
    <source>
        <dbReference type="EMBL" id="EPE10335.1"/>
    </source>
</evidence>
<evidence type="ECO:0000256" key="2">
    <source>
        <dbReference type="ARBA" id="ARBA00022969"/>
    </source>
</evidence>
<keyword evidence="5" id="KW-0539">Nucleus</keyword>
<dbReference type="Proteomes" id="UP000016923">
    <property type="component" value="Unassembled WGS sequence"/>
</dbReference>